<evidence type="ECO:0000313" key="4">
    <source>
        <dbReference type="Proteomes" id="UP000494256"/>
    </source>
</evidence>
<feature type="region of interest" description="Disordered" evidence="2">
    <location>
        <begin position="796"/>
        <end position="844"/>
    </location>
</feature>
<feature type="compositionally biased region" description="Basic and acidic residues" evidence="2">
    <location>
        <begin position="539"/>
        <end position="550"/>
    </location>
</feature>
<protein>
    <submittedName>
        <fullName evidence="3">Uncharacterized protein</fullName>
    </submittedName>
</protein>
<accession>A0A8S1AQR3</accession>
<feature type="coiled-coil region" evidence="1">
    <location>
        <begin position="256"/>
        <end position="283"/>
    </location>
</feature>
<keyword evidence="1" id="KW-0175">Coiled coil</keyword>
<reference evidence="3 4" key="1">
    <citation type="submission" date="2020-04" db="EMBL/GenBank/DDBJ databases">
        <authorList>
            <person name="Wallbank WR R."/>
            <person name="Pardo Diaz C."/>
            <person name="Kozak K."/>
            <person name="Martin S."/>
            <person name="Jiggins C."/>
            <person name="Moest M."/>
            <person name="Warren A I."/>
            <person name="Byers J.R.P. K."/>
            <person name="Montejo-Kovacevich G."/>
            <person name="Yen C E."/>
        </authorList>
    </citation>
    <scope>NUCLEOTIDE SEQUENCE [LARGE SCALE GENOMIC DNA]</scope>
</reference>
<evidence type="ECO:0000256" key="2">
    <source>
        <dbReference type="SAM" id="MobiDB-lite"/>
    </source>
</evidence>
<evidence type="ECO:0000256" key="1">
    <source>
        <dbReference type="SAM" id="Coils"/>
    </source>
</evidence>
<gene>
    <name evidence="3" type="ORF">APLA_LOCUS11744</name>
</gene>
<feature type="compositionally biased region" description="Basic residues" evidence="2">
    <location>
        <begin position="809"/>
        <end position="826"/>
    </location>
</feature>
<feature type="region of interest" description="Disordered" evidence="2">
    <location>
        <begin position="22"/>
        <end position="48"/>
    </location>
</feature>
<feature type="compositionally biased region" description="Basic and acidic residues" evidence="2">
    <location>
        <begin position="560"/>
        <end position="575"/>
    </location>
</feature>
<feature type="region of interest" description="Disordered" evidence="2">
    <location>
        <begin position="528"/>
        <end position="608"/>
    </location>
</feature>
<dbReference type="OrthoDB" id="6500128at2759"/>
<feature type="compositionally biased region" description="Basic and acidic residues" evidence="2">
    <location>
        <begin position="22"/>
        <end position="40"/>
    </location>
</feature>
<name>A0A8S1AQR3_ARCPL</name>
<evidence type="ECO:0000313" key="3">
    <source>
        <dbReference type="EMBL" id="CAB3247035.1"/>
    </source>
</evidence>
<proteinExistence type="predicted"/>
<dbReference type="Proteomes" id="UP000494256">
    <property type="component" value="Unassembled WGS sequence"/>
</dbReference>
<dbReference type="EMBL" id="CADEBD010000336">
    <property type="protein sequence ID" value="CAB3247035.1"/>
    <property type="molecule type" value="Genomic_DNA"/>
</dbReference>
<sequence length="1227" mass="141654">MTILQDYLLTKNGEKIDDYYGAEETKDSRKPSFEVDENKSDSVSSSSSLENLLSIDEKTVPLIPERQKVTKKDPYKIFDDFRTNDPKIEPEIFKKDFNPHVKVTEQLKSQLNFERDSFQNTTKLHKKTTRPRNKKKRPSVTLKKYFRLHKTTNSDNNNDFLVNNKVKRLNPLKNKHIVPVPEVSDEFSTSNRQFLIKSNNSKNKKKFDTFSKLLNNSETKYPKLNKPRKSRNFVILRNREIILSENKDDNSKNSVMLLESKELDNALEQADQLLKEQQFQIQNRKVLHEIQPPLTRGFDTSKTELITELQTIKNVNDNFKPHKDKFTLTILDIDENGEQFKLNDLSSHRGSSLLDANIFKHMLRKSSEPKKVSSISKVFQNNEADSLKRTLKPSLIRKQQSVEIGTIDKNEKEPYDQLDVIFESDQKVSDFGLRVKSKAQTEGVFVDKSKLDRIKSGNTVLSEADFKNDVKLNMKYKPNTVMNDKKDKITNKENKVDLNCDFSKAEIVQTDSYETDEKSEDGFINVNEQSDQEDQSESESIKHIQERTEQNRTVQGKSISEAKKIYKSDMSKDSSESESDTSSSKEDRSDDTDETGLPKHPINKSVSVSSSLSLEDSFSVYGKTPIPERQEETITDIYKIFDDFRTKDPEIDPEIFRDDFNSHIEVIDSQKSQLNFKRDGFYNTPKLNKKTTQLRNKNTHSSVTRTIHYRLHKTMNSEDNNDLLVNNKVNIPNPRKSHSLVTENIPRTQSLNDLEPKIRKSKQRKHKPIAPISEVSDVFSTYNTKFLSNLKKSKNSKEYVKSEPFNKLVNKRKNKLPRLNKRRKPRNRNDSENRHEKRKYSGIPIEGKEYNKVRHIQPELDIALEQAELPKEKQHKTQNKKGLLTILRSLTTDFVTSKTEMTADSEVPIVKNVNDNSKPHKDEFTLGISDTHENQGQSKTEDLSSHLGSSLLDMDVSMYQHILGQEPKKVSSVSKDFQNKKAHSLKSTLTSSLIVKQQPVKGINDKSEIETYDQLDEKVESDKKVKDFALGINSNAEIDTDKAKLDTIKPENTILRQADYKNDDKPYTKYKPHAVKRIQPKIAKKNFDASLTMNDRQDKITNKEDKVDLDDDFSKAEIVLTDSKESDEISGDGFITVNERSDNEDSESVSIKHLKEDKGIGNVLRYSRRGIRSKKLLRKCHRACIGAYTSVCRRLKCSPKAKRDFKYQCRKSCKRTFGKRKYSSSEK</sequence>
<organism evidence="3 4">
    <name type="scientific">Arctia plantaginis</name>
    <name type="common">Wood tiger moth</name>
    <name type="synonym">Phalaena plantaginis</name>
    <dbReference type="NCBI Taxonomy" id="874455"/>
    <lineage>
        <taxon>Eukaryota</taxon>
        <taxon>Metazoa</taxon>
        <taxon>Ecdysozoa</taxon>
        <taxon>Arthropoda</taxon>
        <taxon>Hexapoda</taxon>
        <taxon>Insecta</taxon>
        <taxon>Pterygota</taxon>
        <taxon>Neoptera</taxon>
        <taxon>Endopterygota</taxon>
        <taxon>Lepidoptera</taxon>
        <taxon>Glossata</taxon>
        <taxon>Ditrysia</taxon>
        <taxon>Noctuoidea</taxon>
        <taxon>Erebidae</taxon>
        <taxon>Arctiinae</taxon>
        <taxon>Arctia</taxon>
    </lineage>
</organism>
<dbReference type="AlphaFoldDB" id="A0A8S1AQR3"/>
<feature type="region of interest" description="Disordered" evidence="2">
    <location>
        <begin position="911"/>
        <end position="945"/>
    </location>
</feature>
<comment type="caution">
    <text evidence="3">The sequence shown here is derived from an EMBL/GenBank/DDBJ whole genome shotgun (WGS) entry which is preliminary data.</text>
</comment>